<dbReference type="Gene3D" id="2.60.120.1140">
    <property type="entry name" value="Protein of unknown function DUF192"/>
    <property type="match status" value="1"/>
</dbReference>
<feature type="chain" id="PRO_5047400867" evidence="1">
    <location>
        <begin position="28"/>
        <end position="162"/>
    </location>
</feature>
<dbReference type="InterPro" id="IPR038695">
    <property type="entry name" value="Saro_0823-like_sf"/>
</dbReference>
<dbReference type="EMBL" id="BAABWU010000020">
    <property type="protein sequence ID" value="GAA6198303.1"/>
    <property type="molecule type" value="Genomic_DNA"/>
</dbReference>
<accession>A0ABQ0AQZ6</accession>
<dbReference type="RefSeq" id="WP_295450932.1">
    <property type="nucleotide sequence ID" value="NZ_BAABWU010000020.1"/>
</dbReference>
<proteinExistence type="predicted"/>
<comment type="caution">
    <text evidence="2">The sequence shown here is derived from an EMBL/GenBank/DDBJ whole genome shotgun (WGS) entry which is preliminary data.</text>
</comment>
<gene>
    <name evidence="2" type="ORF">NBRC116598_37480</name>
</gene>
<evidence type="ECO:0000256" key="1">
    <source>
        <dbReference type="SAM" id="SignalP"/>
    </source>
</evidence>
<dbReference type="Pfam" id="PF02643">
    <property type="entry name" value="DUF192"/>
    <property type="match status" value="1"/>
</dbReference>
<organism evidence="2 3">
    <name type="scientific">Pseudophaeobacter arcticus</name>
    <dbReference type="NCBI Taxonomy" id="385492"/>
    <lineage>
        <taxon>Bacteria</taxon>
        <taxon>Pseudomonadati</taxon>
        <taxon>Pseudomonadota</taxon>
        <taxon>Alphaproteobacteria</taxon>
        <taxon>Rhodobacterales</taxon>
        <taxon>Paracoccaceae</taxon>
        <taxon>Pseudophaeobacter</taxon>
    </lineage>
</organism>
<protein>
    <submittedName>
        <fullName evidence="2">DUF192 domain-containing protein</fullName>
    </submittedName>
</protein>
<dbReference type="InterPro" id="IPR003795">
    <property type="entry name" value="DUF192"/>
</dbReference>
<feature type="signal peptide" evidence="1">
    <location>
        <begin position="1"/>
        <end position="27"/>
    </location>
</feature>
<dbReference type="PANTHER" id="PTHR37953:SF1">
    <property type="entry name" value="UPF0127 PROTEIN MJ1496"/>
    <property type="match status" value="1"/>
</dbReference>
<evidence type="ECO:0000313" key="2">
    <source>
        <dbReference type="EMBL" id="GAA6198303.1"/>
    </source>
</evidence>
<dbReference type="PANTHER" id="PTHR37953">
    <property type="entry name" value="UPF0127 PROTEIN MJ1496"/>
    <property type="match status" value="1"/>
</dbReference>
<sequence length="162" mass="17460">MARLRASLAAPALALICGLGLSAPVLAADCRPDRVELRGSWGQTSFSVEIADDEAERAQGLMFRESMARGAGMLFVYSKPQRVAFWMKNTLIPLDIIFLDQTGRVIRVQADAVPGDLTPLPGGSNVFAVLEINGGLAARYGISIGTEMRHKVFSKTAPIWPC</sequence>
<dbReference type="Proteomes" id="UP001441944">
    <property type="component" value="Unassembled WGS sequence"/>
</dbReference>
<reference evidence="2 3" key="1">
    <citation type="submission" date="2024-04" db="EMBL/GenBank/DDBJ databases">
        <title>Draft genome sequence of Pseudophaeobacter arcticus NBRC 116598.</title>
        <authorList>
            <person name="Miyakawa T."/>
            <person name="Kusuya Y."/>
            <person name="Miura T."/>
        </authorList>
    </citation>
    <scope>NUCLEOTIDE SEQUENCE [LARGE SCALE GENOMIC DNA]</scope>
    <source>
        <strain evidence="2 3">SU-CL00105</strain>
    </source>
</reference>
<keyword evidence="3" id="KW-1185">Reference proteome</keyword>
<evidence type="ECO:0000313" key="3">
    <source>
        <dbReference type="Proteomes" id="UP001441944"/>
    </source>
</evidence>
<keyword evidence="1" id="KW-0732">Signal</keyword>
<name>A0ABQ0AQZ6_9RHOB</name>